<name>A0A9Q8UW02_PASFU</name>
<gene>
    <name evidence="7" type="ORF">CLAFUR5_14005</name>
</gene>
<evidence type="ECO:0000313" key="7">
    <source>
        <dbReference type="EMBL" id="UJO24503.1"/>
    </source>
</evidence>
<proteinExistence type="predicted"/>
<keyword evidence="3 5" id="KW-1133">Transmembrane helix</keyword>
<dbReference type="GO" id="GO:0005506">
    <property type="term" value="F:iron ion binding"/>
    <property type="evidence" value="ECO:0007669"/>
    <property type="project" value="InterPro"/>
</dbReference>
<evidence type="ECO:0000256" key="1">
    <source>
        <dbReference type="ARBA" id="ARBA00004370"/>
    </source>
</evidence>
<reference evidence="7" key="1">
    <citation type="submission" date="2021-12" db="EMBL/GenBank/DDBJ databases">
        <authorList>
            <person name="Zaccaron A."/>
            <person name="Stergiopoulos I."/>
        </authorList>
    </citation>
    <scope>NUCLEOTIDE SEQUENCE</scope>
    <source>
        <strain evidence="7">Race5_Kim</strain>
    </source>
</reference>
<evidence type="ECO:0000259" key="6">
    <source>
        <dbReference type="Pfam" id="PF04116"/>
    </source>
</evidence>
<dbReference type="Pfam" id="PF04116">
    <property type="entry name" value="FA_hydroxylase"/>
    <property type="match status" value="1"/>
</dbReference>
<dbReference type="RefSeq" id="XP_047768869.1">
    <property type="nucleotide sequence ID" value="XM_047913153.1"/>
</dbReference>
<dbReference type="GO" id="GO:0008610">
    <property type="term" value="P:lipid biosynthetic process"/>
    <property type="evidence" value="ECO:0007669"/>
    <property type="project" value="InterPro"/>
</dbReference>
<evidence type="ECO:0000256" key="4">
    <source>
        <dbReference type="ARBA" id="ARBA00023136"/>
    </source>
</evidence>
<accession>A0A9Q8UW02</accession>
<keyword evidence="2 5" id="KW-0812">Transmembrane</keyword>
<evidence type="ECO:0000313" key="8">
    <source>
        <dbReference type="Proteomes" id="UP000756132"/>
    </source>
</evidence>
<dbReference type="InterPro" id="IPR006694">
    <property type="entry name" value="Fatty_acid_hydroxylase"/>
</dbReference>
<comment type="subcellular location">
    <subcellularLocation>
        <location evidence="1">Membrane</location>
    </subcellularLocation>
</comment>
<evidence type="ECO:0000256" key="2">
    <source>
        <dbReference type="ARBA" id="ARBA00022692"/>
    </source>
</evidence>
<feature type="domain" description="Fatty acid hydroxylase" evidence="6">
    <location>
        <begin position="120"/>
        <end position="242"/>
    </location>
</feature>
<protein>
    <submittedName>
        <fullName evidence="7">Fatty acid hydroxylase domain-containing protein 2</fullName>
    </submittedName>
</protein>
<organism evidence="7 8">
    <name type="scientific">Passalora fulva</name>
    <name type="common">Tomato leaf mold</name>
    <name type="synonym">Cladosporium fulvum</name>
    <dbReference type="NCBI Taxonomy" id="5499"/>
    <lineage>
        <taxon>Eukaryota</taxon>
        <taxon>Fungi</taxon>
        <taxon>Dikarya</taxon>
        <taxon>Ascomycota</taxon>
        <taxon>Pezizomycotina</taxon>
        <taxon>Dothideomycetes</taxon>
        <taxon>Dothideomycetidae</taxon>
        <taxon>Mycosphaerellales</taxon>
        <taxon>Mycosphaerellaceae</taxon>
        <taxon>Fulvia</taxon>
    </lineage>
</organism>
<dbReference type="InterPro" id="IPR050307">
    <property type="entry name" value="Sterol_Desaturase_Related"/>
</dbReference>
<keyword evidence="8" id="KW-1185">Reference proteome</keyword>
<dbReference type="Proteomes" id="UP000756132">
    <property type="component" value="Chromosome 12"/>
</dbReference>
<dbReference type="EMBL" id="CP090174">
    <property type="protein sequence ID" value="UJO24503.1"/>
    <property type="molecule type" value="Genomic_DNA"/>
</dbReference>
<evidence type="ECO:0000256" key="5">
    <source>
        <dbReference type="SAM" id="Phobius"/>
    </source>
</evidence>
<keyword evidence="4 5" id="KW-0472">Membrane</keyword>
<dbReference type="AlphaFoldDB" id="A0A9Q8UW02"/>
<reference evidence="7" key="2">
    <citation type="journal article" date="2022" name="Microb. Genom.">
        <title>A chromosome-scale genome assembly of the tomato pathogen Cladosporium fulvum reveals a compartmentalized genome architecture and the presence of a dispensable chromosome.</title>
        <authorList>
            <person name="Zaccaron A.Z."/>
            <person name="Chen L.H."/>
            <person name="Samaras A."/>
            <person name="Stergiopoulos I."/>
        </authorList>
    </citation>
    <scope>NUCLEOTIDE SEQUENCE</scope>
    <source>
        <strain evidence="7">Race5_Kim</strain>
    </source>
</reference>
<dbReference type="GO" id="GO:0016491">
    <property type="term" value="F:oxidoreductase activity"/>
    <property type="evidence" value="ECO:0007669"/>
    <property type="project" value="InterPro"/>
</dbReference>
<sequence length="244" mass="28186">MYARPQEIWPRLLQHAPPALIELSGLLCIQFVGFWLPSMILLGADFWNMPGSRKHKIQPPARQPTREQISRCISTVLSNQLMAFTVKITELGLLRLLGKQSFYRYDAALPGWHELCRDIAGCVIICEVLFYYSHRLLHSRHFYRRIHKRHHEFAAPIAIVAQYCHPIEHLLSNLVPFWLPPYLLGCHIITCFIFWTAGVTETIIAHSGYDFFATLSKAHDKHHEKFNINFGTLGFLDWLHGTSG</sequence>
<dbReference type="OMA" id="QYAHPIE"/>
<dbReference type="PANTHER" id="PTHR11863">
    <property type="entry name" value="STEROL DESATURASE"/>
    <property type="match status" value="1"/>
</dbReference>
<evidence type="ECO:0000256" key="3">
    <source>
        <dbReference type="ARBA" id="ARBA00022989"/>
    </source>
</evidence>
<dbReference type="OrthoDB" id="408954at2759"/>
<dbReference type="GeneID" id="71993883"/>
<dbReference type="KEGG" id="ffu:CLAFUR5_14005"/>
<feature type="transmembrane region" description="Helical" evidence="5">
    <location>
        <begin position="20"/>
        <end position="47"/>
    </location>
</feature>
<dbReference type="GO" id="GO:0016020">
    <property type="term" value="C:membrane"/>
    <property type="evidence" value="ECO:0007669"/>
    <property type="project" value="UniProtKB-SubCell"/>
</dbReference>